<dbReference type="PROSITE" id="PS51755">
    <property type="entry name" value="OMPR_PHOB"/>
    <property type="match status" value="1"/>
</dbReference>
<proteinExistence type="inferred from homology"/>
<evidence type="ECO:0000313" key="7">
    <source>
        <dbReference type="Proteomes" id="UP000295543"/>
    </source>
</evidence>
<dbReference type="SUPFAM" id="SSF82171">
    <property type="entry name" value="DPP6 N-terminal domain-like"/>
    <property type="match status" value="2"/>
</dbReference>
<evidence type="ECO:0000256" key="2">
    <source>
        <dbReference type="ARBA" id="ARBA00023125"/>
    </source>
</evidence>
<evidence type="ECO:0000256" key="4">
    <source>
        <dbReference type="SAM" id="MobiDB-lite"/>
    </source>
</evidence>
<sequence>MSSGAPTPARLRVGEGVVDLATREIRMPEARSARRVTPKAIGVLRALARVPGEVVGRNELLAEVWPDTLPTDDVLTQAITQLRKAFGAGASGSEGGKAYIETIAKGGYRLTVAVEVLAFEGRTVPAVVTTTDPAFVAVPAGTALSVPPPPAAPARRWWLAGAVLMLVGIAVLGLWTAYEAGRLPDDTVAGSPGPSPVSRPYRLITSAAGFELSPSLSPDASMVAYASTGTGDATRQSAIFVQTTSSAVPRQLSRPPDGSRDDLPAWAPDGREIAFARWEAGGACRVLLVASTGVGDEREIARCDGSDLLSFDWLPDGSGLLFGTMTGADVSTRLRILDPVGGRWRNLDYAGAPGDIDFAPQVSPDGRWIGFIRNPQMGDLWRVPIEGGVPEQITRLGAEMRGWSWAPDGASMVFGLRVDSESRLYRADLADGTVSDLGIEDAQSPSISARTGMLAFVHRRPQFGLFRIDGGSGEWQRLFPSSGRDSQPTVSPDGTQIVFSSDRAGRFELWWARLDSLESLRPIEGVRPDTRQSPTWSSDGRRLLVTALDAQNAPVILEVEPASGRIEPVALRGKHPAQALYGPDDAVYVLEGDREGASALSLVAYGRTTGPSGPRIEGVSHVRFDPARRRLLYTRLDSNGLWSVAPSLASDTVVRLSDRLPSRWRYRSWTLAEDGDVAYLEATPACWAQVSRFRQVEGSLVPDGVECVDPVTRSTTNGFSTYGGAWFISLASEDGSDIGFMPLPEAAHAQEGIAKWLISLRKKTS</sequence>
<dbReference type="InterPro" id="IPR001867">
    <property type="entry name" value="OmpR/PhoB-type_DNA-bd"/>
</dbReference>
<dbReference type="AlphaFoldDB" id="A0A4R5U699"/>
<evidence type="ECO:0000256" key="1">
    <source>
        <dbReference type="ARBA" id="ARBA00009820"/>
    </source>
</evidence>
<dbReference type="CDD" id="cd00383">
    <property type="entry name" value="trans_reg_C"/>
    <property type="match status" value="1"/>
</dbReference>
<organism evidence="6 7">
    <name type="scientific">Luteimonas terrae</name>
    <dbReference type="NCBI Taxonomy" id="1530191"/>
    <lineage>
        <taxon>Bacteria</taxon>
        <taxon>Pseudomonadati</taxon>
        <taxon>Pseudomonadota</taxon>
        <taxon>Gammaproteobacteria</taxon>
        <taxon>Lysobacterales</taxon>
        <taxon>Lysobacteraceae</taxon>
        <taxon>Luteimonas</taxon>
    </lineage>
</organism>
<dbReference type="Proteomes" id="UP000295543">
    <property type="component" value="Unassembled WGS sequence"/>
</dbReference>
<dbReference type="EMBL" id="SMTG01000006">
    <property type="protein sequence ID" value="TDK29589.1"/>
    <property type="molecule type" value="Genomic_DNA"/>
</dbReference>
<evidence type="ECO:0000259" key="5">
    <source>
        <dbReference type="PROSITE" id="PS51755"/>
    </source>
</evidence>
<dbReference type="SUPFAM" id="SSF46894">
    <property type="entry name" value="C-terminal effector domain of the bipartite response regulators"/>
    <property type="match status" value="1"/>
</dbReference>
<comment type="caution">
    <text evidence="6">The sequence shown here is derived from an EMBL/GenBank/DDBJ whole genome shotgun (WGS) entry which is preliminary data.</text>
</comment>
<comment type="similarity">
    <text evidence="1">Belongs to the TolB family.</text>
</comment>
<dbReference type="Pfam" id="PF07676">
    <property type="entry name" value="PD40"/>
    <property type="match status" value="3"/>
</dbReference>
<feature type="domain" description="OmpR/PhoB-type" evidence="5">
    <location>
        <begin position="8"/>
        <end position="112"/>
    </location>
</feature>
<reference evidence="6 7" key="1">
    <citation type="submission" date="2019-03" db="EMBL/GenBank/DDBJ databases">
        <title>Luteimonas zhaokaii sp.nov., isolated from the rectal contents of Plateau pika in Yushu, Qinghai Province, China.</title>
        <authorList>
            <person name="Zhang G."/>
        </authorList>
    </citation>
    <scope>NUCLEOTIDE SEQUENCE [LARGE SCALE GENOMIC DNA]</scope>
    <source>
        <strain evidence="6 7">THG-MD21</strain>
    </source>
</reference>
<evidence type="ECO:0000313" key="6">
    <source>
        <dbReference type="EMBL" id="TDK29589.1"/>
    </source>
</evidence>
<protein>
    <submittedName>
        <fullName evidence="6">Transcriptional regulator</fullName>
    </submittedName>
</protein>
<evidence type="ECO:0000256" key="3">
    <source>
        <dbReference type="PROSITE-ProRule" id="PRU01091"/>
    </source>
</evidence>
<dbReference type="InterPro" id="IPR011659">
    <property type="entry name" value="WD40"/>
</dbReference>
<dbReference type="GO" id="GO:0000160">
    <property type="term" value="P:phosphorelay signal transduction system"/>
    <property type="evidence" value="ECO:0007669"/>
    <property type="project" value="InterPro"/>
</dbReference>
<accession>A0A4R5U699</accession>
<dbReference type="GO" id="GO:0006355">
    <property type="term" value="P:regulation of DNA-templated transcription"/>
    <property type="evidence" value="ECO:0007669"/>
    <property type="project" value="InterPro"/>
</dbReference>
<dbReference type="Gene3D" id="1.10.10.10">
    <property type="entry name" value="Winged helix-like DNA-binding domain superfamily/Winged helix DNA-binding domain"/>
    <property type="match status" value="1"/>
</dbReference>
<keyword evidence="7" id="KW-1185">Reference proteome</keyword>
<dbReference type="PANTHER" id="PTHR36842:SF1">
    <property type="entry name" value="PROTEIN TOLB"/>
    <property type="match status" value="1"/>
</dbReference>
<dbReference type="Gene3D" id="2.120.10.30">
    <property type="entry name" value="TolB, C-terminal domain"/>
    <property type="match status" value="2"/>
</dbReference>
<dbReference type="InterPro" id="IPR036388">
    <property type="entry name" value="WH-like_DNA-bd_sf"/>
</dbReference>
<dbReference type="GO" id="GO:0003677">
    <property type="term" value="F:DNA binding"/>
    <property type="evidence" value="ECO:0007669"/>
    <property type="project" value="UniProtKB-UniRule"/>
</dbReference>
<dbReference type="OrthoDB" id="626010at2"/>
<feature type="region of interest" description="Disordered" evidence="4">
    <location>
        <begin position="245"/>
        <end position="265"/>
    </location>
</feature>
<dbReference type="SMART" id="SM00862">
    <property type="entry name" value="Trans_reg_C"/>
    <property type="match status" value="1"/>
</dbReference>
<name>A0A4R5U699_9GAMM</name>
<dbReference type="InterPro" id="IPR016032">
    <property type="entry name" value="Sig_transdc_resp-reg_C-effctor"/>
</dbReference>
<dbReference type="InterPro" id="IPR011042">
    <property type="entry name" value="6-blade_b-propeller_TolB-like"/>
</dbReference>
<dbReference type="PANTHER" id="PTHR36842">
    <property type="entry name" value="PROTEIN TOLB HOMOLOG"/>
    <property type="match status" value="1"/>
</dbReference>
<gene>
    <name evidence="6" type="ORF">E2F49_14100</name>
</gene>
<dbReference type="Pfam" id="PF00486">
    <property type="entry name" value="Trans_reg_C"/>
    <property type="match status" value="1"/>
</dbReference>
<keyword evidence="2 3" id="KW-0238">DNA-binding</keyword>
<feature type="DNA-binding region" description="OmpR/PhoB-type" evidence="3">
    <location>
        <begin position="8"/>
        <end position="112"/>
    </location>
</feature>